<dbReference type="InterPro" id="IPR002545">
    <property type="entry name" value="CheW-lke_dom"/>
</dbReference>
<dbReference type="Pfam" id="PF01584">
    <property type="entry name" value="CheW"/>
    <property type="match status" value="1"/>
</dbReference>
<dbReference type="Proteomes" id="UP000886217">
    <property type="component" value="Unassembled WGS sequence"/>
</dbReference>
<dbReference type="SUPFAM" id="SSF50341">
    <property type="entry name" value="CheW-like"/>
    <property type="match status" value="1"/>
</dbReference>
<accession>A0A7C5JX72</accession>
<evidence type="ECO:0000259" key="1">
    <source>
        <dbReference type="PROSITE" id="PS50851"/>
    </source>
</evidence>
<dbReference type="Gene3D" id="2.30.30.40">
    <property type="entry name" value="SH3 Domains"/>
    <property type="match status" value="1"/>
</dbReference>
<gene>
    <name evidence="2" type="ORF">ENL40_03115</name>
</gene>
<dbReference type="EMBL" id="DRTU01000139">
    <property type="protein sequence ID" value="HHI00456.1"/>
    <property type="molecule type" value="Genomic_DNA"/>
</dbReference>
<dbReference type="GO" id="GO:0005829">
    <property type="term" value="C:cytosol"/>
    <property type="evidence" value="ECO:0007669"/>
    <property type="project" value="TreeGrafter"/>
</dbReference>
<feature type="domain" description="CheW-like" evidence="1">
    <location>
        <begin position="2"/>
        <end position="140"/>
    </location>
</feature>
<sequence>MELQFVAFSIGEEEYCIDISKVREVKEMLPITRVPQAPDDVEGIVNLRGQVIPIVNLKKKLGYYGENSQDDKIILVELENEIVGFIVDDVSDVITIEEKEIESPSGILGLSTQYIKGIAKKDDRLLLILDLDKISSLKHF</sequence>
<evidence type="ECO:0000313" key="2">
    <source>
        <dbReference type="EMBL" id="HHI00456.1"/>
    </source>
</evidence>
<name>A0A7C5JX72_THELI</name>
<dbReference type="InterPro" id="IPR039315">
    <property type="entry name" value="CheW"/>
</dbReference>
<comment type="caution">
    <text evidence="2">The sequence shown here is derived from an EMBL/GenBank/DDBJ whole genome shotgun (WGS) entry which is preliminary data.</text>
</comment>
<dbReference type="AlphaFoldDB" id="A0A7C5JX72"/>
<dbReference type="GO" id="GO:0007165">
    <property type="term" value="P:signal transduction"/>
    <property type="evidence" value="ECO:0007669"/>
    <property type="project" value="InterPro"/>
</dbReference>
<protein>
    <submittedName>
        <fullName evidence="2">Purine-binding chemotaxis protein CheW</fullName>
    </submittedName>
</protein>
<reference evidence="2" key="1">
    <citation type="journal article" date="2020" name="mSystems">
        <title>Genome- and Community-Level Interaction Insights into Carbon Utilization and Element Cycling Functions of Hydrothermarchaeota in Hydrothermal Sediment.</title>
        <authorList>
            <person name="Zhou Z."/>
            <person name="Liu Y."/>
            <person name="Xu W."/>
            <person name="Pan J."/>
            <person name="Luo Z.H."/>
            <person name="Li M."/>
        </authorList>
    </citation>
    <scope>NUCLEOTIDE SEQUENCE [LARGE SCALE GENOMIC DNA]</scope>
    <source>
        <strain evidence="2">HyVt-93</strain>
    </source>
</reference>
<dbReference type="SMART" id="SM00260">
    <property type="entry name" value="CheW"/>
    <property type="match status" value="1"/>
</dbReference>
<proteinExistence type="predicted"/>
<dbReference type="GO" id="GO:0006935">
    <property type="term" value="P:chemotaxis"/>
    <property type="evidence" value="ECO:0007669"/>
    <property type="project" value="InterPro"/>
</dbReference>
<organism evidence="2">
    <name type="scientific">Thermococcus litoralis</name>
    <dbReference type="NCBI Taxonomy" id="2265"/>
    <lineage>
        <taxon>Archaea</taxon>
        <taxon>Methanobacteriati</taxon>
        <taxon>Methanobacteriota</taxon>
        <taxon>Thermococci</taxon>
        <taxon>Thermococcales</taxon>
        <taxon>Thermococcaceae</taxon>
        <taxon>Thermococcus</taxon>
    </lineage>
</organism>
<dbReference type="Gene3D" id="2.40.50.180">
    <property type="entry name" value="CheA-289, Domain 4"/>
    <property type="match status" value="1"/>
</dbReference>
<dbReference type="InterPro" id="IPR036061">
    <property type="entry name" value="CheW-like_dom_sf"/>
</dbReference>
<dbReference type="PROSITE" id="PS50851">
    <property type="entry name" value="CHEW"/>
    <property type="match status" value="1"/>
</dbReference>
<dbReference type="PANTHER" id="PTHR22617">
    <property type="entry name" value="CHEMOTAXIS SENSOR HISTIDINE KINASE-RELATED"/>
    <property type="match status" value="1"/>
</dbReference>
<dbReference type="PANTHER" id="PTHR22617:SF23">
    <property type="entry name" value="CHEMOTAXIS PROTEIN CHEW"/>
    <property type="match status" value="1"/>
</dbReference>